<dbReference type="AlphaFoldDB" id="E3FE40"/>
<gene>
    <name evidence="2" type="ordered locus">STAUR_4865</name>
</gene>
<dbReference type="Proteomes" id="UP000001351">
    <property type="component" value="Chromosome"/>
</dbReference>
<evidence type="ECO:0000313" key="3">
    <source>
        <dbReference type="Proteomes" id="UP000001351"/>
    </source>
</evidence>
<organism evidence="2 3">
    <name type="scientific">Stigmatella aurantiaca (strain DW4/3-1)</name>
    <dbReference type="NCBI Taxonomy" id="378806"/>
    <lineage>
        <taxon>Bacteria</taxon>
        <taxon>Pseudomonadati</taxon>
        <taxon>Myxococcota</taxon>
        <taxon>Myxococcia</taxon>
        <taxon>Myxococcales</taxon>
        <taxon>Cystobacterineae</taxon>
        <taxon>Archangiaceae</taxon>
        <taxon>Stigmatella</taxon>
    </lineage>
</organism>
<protein>
    <submittedName>
        <fullName evidence="2">Tetratricopeptide repeat protein</fullName>
    </submittedName>
</protein>
<evidence type="ECO:0000256" key="1">
    <source>
        <dbReference type="SAM" id="MobiDB-lite"/>
    </source>
</evidence>
<dbReference type="STRING" id="378806.STAUR_4865"/>
<name>E3FE40_STIAD</name>
<reference evidence="2 3" key="1">
    <citation type="journal article" date="2011" name="Mol. Biol. Evol.">
        <title>Comparative genomic analysis of fruiting body formation in Myxococcales.</title>
        <authorList>
            <person name="Huntley S."/>
            <person name="Hamann N."/>
            <person name="Wegener-Feldbrugge S."/>
            <person name="Treuner-Lange A."/>
            <person name="Kube M."/>
            <person name="Reinhardt R."/>
            <person name="Klages S."/>
            <person name="Muller R."/>
            <person name="Ronning C.M."/>
            <person name="Nierman W.C."/>
            <person name="Sogaard-Andersen L."/>
        </authorList>
    </citation>
    <scope>NUCLEOTIDE SEQUENCE [LARGE SCALE GENOMIC DNA]</scope>
    <source>
        <strain evidence="2 3">DW4/3-1</strain>
    </source>
</reference>
<dbReference type="eggNOG" id="COG3899">
    <property type="taxonomic scope" value="Bacteria"/>
</dbReference>
<evidence type="ECO:0000313" key="2">
    <source>
        <dbReference type="EMBL" id="ADO72643.1"/>
    </source>
</evidence>
<dbReference type="HOGENOM" id="CLU_1926298_0_0_7"/>
<proteinExistence type="predicted"/>
<dbReference type="EMBL" id="CP002271">
    <property type="protein sequence ID" value="ADO72643.1"/>
    <property type="molecule type" value="Genomic_DNA"/>
</dbReference>
<sequence>MRIVRLGGFKARALSRLYPYMRGPAQRVTARALRLRKGAAAAEPEFQRAFALLEGGPNKWETGVAYYDAAVALPHRRAELLARSREIFQAIGAQAELRRVERLEEAGSPSLPRPRATLPASTDRSAETLRQ</sequence>
<keyword evidence="3" id="KW-1185">Reference proteome</keyword>
<accession>E3FE40</accession>
<dbReference type="KEGG" id="sur:STAUR_4865"/>
<feature type="region of interest" description="Disordered" evidence="1">
    <location>
        <begin position="103"/>
        <end position="131"/>
    </location>
</feature>